<keyword evidence="4" id="KW-1185">Reference proteome</keyword>
<sequence>MADDKPEDAGLAPDAGRAKRTPPTIDLEATEVSTQPREAAGEPAAQPTPEHAETAQPQSEQAKSEEVQPEELQTEHADAGPERNEAEAAIAAAAGSPPISPWVIAPFSGAAAAAVVIAVGWMLGWPAVEAPPVAPQVTSATVDALSGRVSAVEAKAGKPVADPATVARIDALEKTVGSLRSDLANLRAQSDKTASALNDVKSAPGAPAPDLSALNDRIAQLERASRTERAEIAQQGEKIAEVKAMDDRPLRHVVAAALLDVAVRHGDPYQQQLAAARTLAAKPETLKPLDNFASSGIPTPVALSRELLTIVPKLSPPPEPQTGGTGIVERLQAGASKLVRIERTDGVGNDRGAIVARVTAAALRNDFVEARRELKSLPETDRAAAQAWLDKADARDAALAASRKFADDAMANLAKSDSAKSDSVKPAQ</sequence>
<evidence type="ECO:0000313" key="3">
    <source>
        <dbReference type="EMBL" id="TWI07570.1"/>
    </source>
</evidence>
<protein>
    <recommendedName>
        <fullName evidence="5">Inner membrane protein</fullName>
    </recommendedName>
</protein>
<proteinExistence type="predicted"/>
<feature type="coiled-coil region" evidence="1">
    <location>
        <begin position="169"/>
        <end position="231"/>
    </location>
</feature>
<evidence type="ECO:0000256" key="2">
    <source>
        <dbReference type="SAM" id="MobiDB-lite"/>
    </source>
</evidence>
<feature type="compositionally biased region" description="Basic and acidic residues" evidence="2">
    <location>
        <begin position="73"/>
        <end position="85"/>
    </location>
</feature>
<dbReference type="RefSeq" id="WP_145630332.1">
    <property type="nucleotide sequence ID" value="NZ_CP088014.1"/>
</dbReference>
<keyword evidence="1" id="KW-0175">Coiled coil</keyword>
<dbReference type="OrthoDB" id="8441668at2"/>
<evidence type="ECO:0000256" key="1">
    <source>
        <dbReference type="SAM" id="Coils"/>
    </source>
</evidence>
<reference evidence="3 4" key="1">
    <citation type="journal article" date="2015" name="Stand. Genomic Sci.">
        <title>Genomic Encyclopedia of Bacterial and Archaeal Type Strains, Phase III: the genomes of soil and plant-associated and newly described type strains.</title>
        <authorList>
            <person name="Whitman W.B."/>
            <person name="Woyke T."/>
            <person name="Klenk H.P."/>
            <person name="Zhou Y."/>
            <person name="Lilburn T.G."/>
            <person name="Beck B.J."/>
            <person name="De Vos P."/>
            <person name="Vandamme P."/>
            <person name="Eisen J.A."/>
            <person name="Garrity G."/>
            <person name="Hugenholtz P."/>
            <person name="Kyrpides N.C."/>
        </authorList>
    </citation>
    <scope>NUCLEOTIDE SEQUENCE [LARGE SCALE GENOMIC DNA]</scope>
    <source>
        <strain evidence="3 4">CGMCC 1.10947</strain>
    </source>
</reference>
<evidence type="ECO:0008006" key="5">
    <source>
        <dbReference type="Google" id="ProtNLM"/>
    </source>
</evidence>
<feature type="region of interest" description="Disordered" evidence="2">
    <location>
        <begin position="1"/>
        <end position="85"/>
    </location>
</feature>
<dbReference type="EMBL" id="VLKL01000004">
    <property type="protein sequence ID" value="TWI07570.1"/>
    <property type="molecule type" value="Genomic_DNA"/>
</dbReference>
<name>A0A562LIU3_9BRAD</name>
<evidence type="ECO:0000313" key="4">
    <source>
        <dbReference type="Proteomes" id="UP000317176"/>
    </source>
</evidence>
<dbReference type="Proteomes" id="UP000317176">
    <property type="component" value="Unassembled WGS sequence"/>
</dbReference>
<comment type="caution">
    <text evidence="3">The sequence shown here is derived from an EMBL/GenBank/DDBJ whole genome shotgun (WGS) entry which is preliminary data.</text>
</comment>
<gene>
    <name evidence="3" type="ORF">IQ17_01923</name>
</gene>
<accession>A0A562LIU3</accession>
<organism evidence="3 4">
    <name type="scientific">Bradyrhizobium daqingense</name>
    <dbReference type="NCBI Taxonomy" id="993502"/>
    <lineage>
        <taxon>Bacteria</taxon>
        <taxon>Pseudomonadati</taxon>
        <taxon>Pseudomonadota</taxon>
        <taxon>Alphaproteobacteria</taxon>
        <taxon>Hyphomicrobiales</taxon>
        <taxon>Nitrobacteraceae</taxon>
        <taxon>Bradyrhizobium</taxon>
    </lineage>
</organism>
<dbReference type="AlphaFoldDB" id="A0A562LIU3"/>